<evidence type="ECO:0000256" key="3">
    <source>
        <dbReference type="SAM" id="Phobius"/>
    </source>
</evidence>
<evidence type="ECO:0000313" key="5">
    <source>
        <dbReference type="Proteomes" id="UP000825701"/>
    </source>
</evidence>
<dbReference type="Proteomes" id="UP000825701">
    <property type="component" value="Chromosome"/>
</dbReference>
<evidence type="ECO:0000256" key="1">
    <source>
        <dbReference type="SAM" id="Coils"/>
    </source>
</evidence>
<dbReference type="AlphaFoldDB" id="A0A9E6UNS2"/>
<feature type="coiled-coil region" evidence="1">
    <location>
        <begin position="156"/>
        <end position="183"/>
    </location>
</feature>
<accession>A0A9E6UNS2</accession>
<feature type="compositionally biased region" description="Basic and acidic residues" evidence="2">
    <location>
        <begin position="131"/>
        <end position="151"/>
    </location>
</feature>
<evidence type="ECO:0000256" key="2">
    <source>
        <dbReference type="SAM" id="MobiDB-lite"/>
    </source>
</evidence>
<organism evidence="4 5">
    <name type="scientific">Chenggangzhangella methanolivorans</name>
    <dbReference type="NCBI Taxonomy" id="1437009"/>
    <lineage>
        <taxon>Bacteria</taxon>
        <taxon>Pseudomonadati</taxon>
        <taxon>Pseudomonadota</taxon>
        <taxon>Alphaproteobacteria</taxon>
        <taxon>Hyphomicrobiales</taxon>
        <taxon>Methylopilaceae</taxon>
        <taxon>Chenggangzhangella</taxon>
    </lineage>
</organism>
<keyword evidence="3" id="KW-0812">Transmembrane</keyword>
<feature type="region of interest" description="Disordered" evidence="2">
    <location>
        <begin position="131"/>
        <end position="154"/>
    </location>
</feature>
<gene>
    <name evidence="4" type="ORF">K6K41_02180</name>
</gene>
<keyword evidence="1" id="KW-0175">Coiled coil</keyword>
<feature type="region of interest" description="Disordered" evidence="2">
    <location>
        <begin position="1"/>
        <end position="30"/>
    </location>
</feature>
<keyword evidence="5" id="KW-1185">Reference proteome</keyword>
<sequence length="220" mass="24666">MADLKNRHDHHMPPPAPPPVQPAPHANGYGRPRFNAEISVGNLLTIAAMAGTAFIAWGQFTASMTDINNKIANNDRSVNTRVDNVVSDIASRRTFVNSKLDEMASRVEDIPLIRDQLKQQQGSLERVAKNLDDGRGERQRQIDDARERQAGTDKGLALLTQRVEGFERKLDRLLERMEGRREDGSGPFRENRIEIDRRFPYSLRATLTDPPAATLQDDSG</sequence>
<feature type="transmembrane region" description="Helical" evidence="3">
    <location>
        <begin position="40"/>
        <end position="60"/>
    </location>
</feature>
<feature type="compositionally biased region" description="Pro residues" evidence="2">
    <location>
        <begin position="13"/>
        <end position="22"/>
    </location>
</feature>
<evidence type="ECO:0000313" key="4">
    <source>
        <dbReference type="EMBL" id="QZO00559.1"/>
    </source>
</evidence>
<reference evidence="4" key="1">
    <citation type="submission" date="2021-08" db="EMBL/GenBank/DDBJ databases">
        <authorList>
            <person name="Zhang H."/>
            <person name="Xu M."/>
            <person name="Yu Z."/>
            <person name="Yang L."/>
            <person name="Cai Y."/>
        </authorList>
    </citation>
    <scope>NUCLEOTIDE SEQUENCE</scope>
    <source>
        <strain evidence="4">CHL1</strain>
    </source>
</reference>
<dbReference type="KEGG" id="cmet:K6K41_02180"/>
<keyword evidence="3" id="KW-1133">Transmembrane helix</keyword>
<keyword evidence="3" id="KW-0472">Membrane</keyword>
<proteinExistence type="predicted"/>
<dbReference type="EMBL" id="CP081869">
    <property type="protein sequence ID" value="QZO00559.1"/>
    <property type="molecule type" value="Genomic_DNA"/>
</dbReference>
<protein>
    <submittedName>
        <fullName evidence="4">Uncharacterized protein</fullName>
    </submittedName>
</protein>
<name>A0A9E6UNS2_9HYPH</name>
<dbReference type="RefSeq" id="WP_128778799.1">
    <property type="nucleotide sequence ID" value="NZ_CP081869.1"/>
</dbReference>